<dbReference type="AlphaFoldDB" id="A0A081BGI6"/>
<dbReference type="SUPFAM" id="SSF53474">
    <property type="entry name" value="alpha/beta-Hydrolases"/>
    <property type="match status" value="1"/>
</dbReference>
<accession>A0A081BGI6</accession>
<dbReference type="RefSeq" id="WP_034526066.1">
    <property type="nucleotide sequence ID" value="NZ_BBAZ01000012.1"/>
</dbReference>
<sequence>MVHKVHYQFLPGDESEPVLLLLHGTGGDETSLMPIAKELAPNATILSIRGPLVENGMTRYFRHTPDGGFDLADLAVQLDWLKTTIVELAESHRLDPAKFVVVGYSNGANVAAEMLLHDPHFFQAAALFHAMELQPAENIIQIPDKSVWLSHGTKDPIVSDTNFASLTASFEKSGVQMTTFVAEQSHHITPDELQRAKDWFAKELVEK</sequence>
<dbReference type="InterPro" id="IPR029058">
    <property type="entry name" value="AB_hydrolase_fold"/>
</dbReference>
<dbReference type="Proteomes" id="UP000028700">
    <property type="component" value="Unassembled WGS sequence"/>
</dbReference>
<protein>
    <submittedName>
        <fullName evidence="2">Putative esterase</fullName>
    </submittedName>
</protein>
<gene>
    <name evidence="2" type="ORF">LOSG293_020920</name>
</gene>
<dbReference type="GO" id="GO:0016787">
    <property type="term" value="F:hydrolase activity"/>
    <property type="evidence" value="ECO:0007669"/>
    <property type="project" value="InterPro"/>
</dbReference>
<dbReference type="eggNOG" id="COG0400">
    <property type="taxonomic scope" value="Bacteria"/>
</dbReference>
<evidence type="ECO:0000313" key="2">
    <source>
        <dbReference type="EMBL" id="GAK47154.1"/>
    </source>
</evidence>
<organism evidence="2 3">
    <name type="scientific">Secundilactobacillus oryzae JCM 18671</name>
    <dbReference type="NCBI Taxonomy" id="1291743"/>
    <lineage>
        <taxon>Bacteria</taxon>
        <taxon>Bacillati</taxon>
        <taxon>Bacillota</taxon>
        <taxon>Bacilli</taxon>
        <taxon>Lactobacillales</taxon>
        <taxon>Lactobacillaceae</taxon>
        <taxon>Secundilactobacillus</taxon>
    </lineage>
</organism>
<dbReference type="STRING" id="1291743.LOSG293_020920"/>
<keyword evidence="3" id="KW-1185">Reference proteome</keyword>
<evidence type="ECO:0000313" key="3">
    <source>
        <dbReference type="Proteomes" id="UP000028700"/>
    </source>
</evidence>
<dbReference type="Pfam" id="PF01738">
    <property type="entry name" value="DLH"/>
    <property type="match status" value="1"/>
</dbReference>
<dbReference type="EMBL" id="BBJM01000002">
    <property type="protein sequence ID" value="GAK47154.1"/>
    <property type="molecule type" value="Genomic_DNA"/>
</dbReference>
<reference evidence="2" key="1">
    <citation type="journal article" date="2014" name="Genome Announc.">
        <title>Draft Genome Sequence of Lactobacillus oryzae Strain SG293T.</title>
        <authorList>
            <person name="Tanizawa Y."/>
            <person name="Fujisawa T."/>
            <person name="Mochizuki T."/>
            <person name="Kaminuma E."/>
            <person name="Nakamura Y."/>
            <person name="Tohno M."/>
        </authorList>
    </citation>
    <scope>NUCLEOTIDE SEQUENCE [LARGE SCALE GENOMIC DNA]</scope>
    <source>
        <strain evidence="2">SG293</strain>
    </source>
</reference>
<name>A0A081BGI6_9LACO</name>
<comment type="caution">
    <text evidence="2">The sequence shown here is derived from an EMBL/GenBank/DDBJ whole genome shotgun (WGS) entry which is preliminary data.</text>
</comment>
<feature type="domain" description="Dienelactone hydrolase" evidence="1">
    <location>
        <begin position="82"/>
        <end position="183"/>
    </location>
</feature>
<dbReference type="Gene3D" id="3.40.50.1820">
    <property type="entry name" value="alpha/beta hydrolase"/>
    <property type="match status" value="1"/>
</dbReference>
<dbReference type="InterPro" id="IPR002925">
    <property type="entry name" value="Dienelactn_hydro"/>
</dbReference>
<proteinExistence type="predicted"/>
<evidence type="ECO:0000259" key="1">
    <source>
        <dbReference type="Pfam" id="PF01738"/>
    </source>
</evidence>